<dbReference type="Proteomes" id="UP001163823">
    <property type="component" value="Chromosome 14"/>
</dbReference>
<feature type="domain" description="Histidine kinase/HSP90-like ATPase" evidence="9">
    <location>
        <begin position="105"/>
        <end position="267"/>
    </location>
</feature>
<comment type="similarity">
    <text evidence="1">Belongs to the heat shock protein 90 family.</text>
</comment>
<keyword evidence="4" id="KW-0809">Transit peptide</keyword>
<dbReference type="FunFam" id="1.20.120.790:FF:000001">
    <property type="entry name" value="Heat shock protein 90 alpha"/>
    <property type="match status" value="1"/>
</dbReference>
<keyword evidence="2 7" id="KW-0547">Nucleotide-binding</keyword>
<dbReference type="GO" id="GO:0140662">
    <property type="term" value="F:ATP-dependent protein folding chaperone"/>
    <property type="evidence" value="ECO:0007669"/>
    <property type="project" value="InterPro"/>
</dbReference>
<dbReference type="InterPro" id="IPR019805">
    <property type="entry name" value="Heat_shock_protein_90_CS"/>
</dbReference>
<feature type="binding site" evidence="7">
    <location>
        <position position="257"/>
    </location>
    <ligand>
        <name>ATP</name>
        <dbReference type="ChEBI" id="CHEBI:30616"/>
    </ligand>
</feature>
<dbReference type="Gene3D" id="3.30.230.80">
    <property type="match status" value="1"/>
</dbReference>
<feature type="binding site" evidence="7">
    <location>
        <position position="116"/>
    </location>
    <ligand>
        <name>ATP</name>
        <dbReference type="ChEBI" id="CHEBI:30616"/>
    </ligand>
</feature>
<dbReference type="FunFam" id="3.30.565.10:FF:000024">
    <property type="entry name" value="heat shock protein 90-5, chloroplastic"/>
    <property type="match status" value="1"/>
</dbReference>
<dbReference type="HAMAP" id="MF_00505">
    <property type="entry name" value="HSP90"/>
    <property type="match status" value="1"/>
</dbReference>
<feature type="binding site" evidence="7">
    <location>
        <begin position="202"/>
        <end position="207"/>
    </location>
    <ligand>
        <name>ATP</name>
        <dbReference type="ChEBI" id="CHEBI:30616"/>
    </ligand>
</feature>
<dbReference type="InterPro" id="IPR003594">
    <property type="entry name" value="HATPase_dom"/>
</dbReference>
<feature type="binding site" evidence="7">
    <location>
        <position position="163"/>
    </location>
    <ligand>
        <name>ATP</name>
        <dbReference type="ChEBI" id="CHEBI:30616"/>
    </ligand>
</feature>
<dbReference type="GO" id="GO:0005524">
    <property type="term" value="F:ATP binding"/>
    <property type="evidence" value="ECO:0007669"/>
    <property type="project" value="UniProtKB-KW"/>
</dbReference>
<dbReference type="PROSITE" id="PS00298">
    <property type="entry name" value="HSP90"/>
    <property type="match status" value="1"/>
</dbReference>
<keyword evidence="3 7" id="KW-0067">ATP-binding</keyword>
<evidence type="ECO:0000256" key="6">
    <source>
        <dbReference type="ARBA" id="ARBA00023186"/>
    </source>
</evidence>
<dbReference type="Gene3D" id="3.40.50.11260">
    <property type="match status" value="1"/>
</dbReference>
<dbReference type="Pfam" id="PF00183">
    <property type="entry name" value="HSP90"/>
    <property type="match status" value="1"/>
</dbReference>
<evidence type="ECO:0000313" key="10">
    <source>
        <dbReference type="EMBL" id="KAJ7943281.1"/>
    </source>
</evidence>
<dbReference type="InterPro" id="IPR020575">
    <property type="entry name" value="Hsp90_N"/>
</dbReference>
<dbReference type="PIRSF" id="PIRSF002583">
    <property type="entry name" value="Hsp90"/>
    <property type="match status" value="1"/>
</dbReference>
<evidence type="ECO:0000256" key="3">
    <source>
        <dbReference type="ARBA" id="ARBA00022840"/>
    </source>
</evidence>
<dbReference type="Gene3D" id="3.30.565.10">
    <property type="entry name" value="Histidine kinase-like ATPase, C-terminal domain"/>
    <property type="match status" value="1"/>
</dbReference>
<evidence type="ECO:0000256" key="8">
    <source>
        <dbReference type="SAM" id="MobiDB-lite"/>
    </source>
</evidence>
<reference evidence="10" key="1">
    <citation type="journal article" date="2023" name="Science">
        <title>Elucidation of the pathway for biosynthesis of saponin adjuvants from the soapbark tree.</title>
        <authorList>
            <person name="Reed J."/>
            <person name="Orme A."/>
            <person name="El-Demerdash A."/>
            <person name="Owen C."/>
            <person name="Martin L.B.B."/>
            <person name="Misra R.C."/>
            <person name="Kikuchi S."/>
            <person name="Rejzek M."/>
            <person name="Martin A.C."/>
            <person name="Harkess A."/>
            <person name="Leebens-Mack J."/>
            <person name="Louveau T."/>
            <person name="Stephenson M.J."/>
            <person name="Osbourn A."/>
        </authorList>
    </citation>
    <scope>NUCLEOTIDE SEQUENCE</scope>
    <source>
        <strain evidence="10">S10</strain>
    </source>
</reference>
<evidence type="ECO:0000256" key="5">
    <source>
        <dbReference type="ARBA" id="ARBA00023016"/>
    </source>
</evidence>
<keyword evidence="6" id="KW-0143">Chaperone</keyword>
<dbReference type="GO" id="GO:0051082">
    <property type="term" value="F:unfolded protein binding"/>
    <property type="evidence" value="ECO:0007669"/>
    <property type="project" value="InterPro"/>
</dbReference>
<keyword evidence="11" id="KW-1185">Reference proteome</keyword>
<feature type="binding site" evidence="7">
    <location>
        <begin position="178"/>
        <end position="179"/>
    </location>
    <ligand>
        <name>ATP</name>
        <dbReference type="ChEBI" id="CHEBI:30616"/>
    </ligand>
</feature>
<keyword evidence="5 10" id="KW-0346">Stress response</keyword>
<comment type="caution">
    <text evidence="10">The sequence shown here is derived from an EMBL/GenBank/DDBJ whole genome shotgun (WGS) entry which is preliminary data.</text>
</comment>
<dbReference type="SUPFAM" id="SSF110942">
    <property type="entry name" value="HSP90 C-terminal domain"/>
    <property type="match status" value="1"/>
</dbReference>
<dbReference type="PANTHER" id="PTHR11528">
    <property type="entry name" value="HEAT SHOCK PROTEIN 90 FAMILY MEMBER"/>
    <property type="match status" value="1"/>
</dbReference>
<dbReference type="SUPFAM" id="SSF54211">
    <property type="entry name" value="Ribosomal protein S5 domain 2-like"/>
    <property type="match status" value="1"/>
</dbReference>
<dbReference type="AlphaFoldDB" id="A0AAD7KPI4"/>
<protein>
    <submittedName>
        <fullName evidence="10">Heat shock protein 90</fullName>
    </submittedName>
</protein>
<dbReference type="PRINTS" id="PR00775">
    <property type="entry name" value="HEATSHOCK90"/>
</dbReference>
<evidence type="ECO:0000256" key="7">
    <source>
        <dbReference type="PIRSR" id="PIRSR002583-1"/>
    </source>
</evidence>
<dbReference type="InterPro" id="IPR020568">
    <property type="entry name" value="Ribosomal_Su5_D2-typ_SF"/>
</dbReference>
<accession>A0AAD7KPI4</accession>
<dbReference type="InterPro" id="IPR001404">
    <property type="entry name" value="Hsp90_fam"/>
</dbReference>
<dbReference type="GO" id="GO:0005737">
    <property type="term" value="C:cytoplasm"/>
    <property type="evidence" value="ECO:0007669"/>
    <property type="project" value="UniProtKB-ARBA"/>
</dbReference>
<dbReference type="Pfam" id="PF13589">
    <property type="entry name" value="HATPase_c_3"/>
    <property type="match status" value="1"/>
</dbReference>
<evidence type="ECO:0000256" key="2">
    <source>
        <dbReference type="ARBA" id="ARBA00022741"/>
    </source>
</evidence>
<dbReference type="CDD" id="cd16927">
    <property type="entry name" value="HATPase_Hsp90-like"/>
    <property type="match status" value="1"/>
</dbReference>
<dbReference type="KEGG" id="qsa:O6P43_032859"/>
<evidence type="ECO:0000256" key="4">
    <source>
        <dbReference type="ARBA" id="ARBA00022946"/>
    </source>
</evidence>
<evidence type="ECO:0000259" key="9">
    <source>
        <dbReference type="SMART" id="SM00387"/>
    </source>
</evidence>
<evidence type="ECO:0000313" key="11">
    <source>
        <dbReference type="Proteomes" id="UP001163823"/>
    </source>
</evidence>
<dbReference type="InterPro" id="IPR036890">
    <property type="entry name" value="HATPase_C_sf"/>
</dbReference>
<dbReference type="InterPro" id="IPR037196">
    <property type="entry name" value="HSP90_C"/>
</dbReference>
<dbReference type="SUPFAM" id="SSF55874">
    <property type="entry name" value="ATPase domain of HSP90 chaperone/DNA topoisomerase II/histidine kinase"/>
    <property type="match status" value="1"/>
</dbReference>
<feature type="region of interest" description="Disordered" evidence="8">
    <location>
        <begin position="301"/>
        <end position="326"/>
    </location>
</feature>
<feature type="binding site" evidence="7">
    <location>
        <position position="451"/>
    </location>
    <ligand>
        <name>ATP</name>
        <dbReference type="ChEBI" id="CHEBI:30616"/>
    </ligand>
</feature>
<dbReference type="FunFam" id="3.30.230.80:FF:000005">
    <property type="entry name" value="heat shock protein 90-5, chloroplastic"/>
    <property type="match status" value="1"/>
</dbReference>
<dbReference type="NCBIfam" id="NF003555">
    <property type="entry name" value="PRK05218.1"/>
    <property type="match status" value="1"/>
</dbReference>
<feature type="binding site" evidence="7">
    <location>
        <position position="158"/>
    </location>
    <ligand>
        <name>ATP</name>
        <dbReference type="ChEBI" id="CHEBI:30616"/>
    </ligand>
</feature>
<dbReference type="SMART" id="SM00387">
    <property type="entry name" value="HATPase_c"/>
    <property type="match status" value="1"/>
</dbReference>
<feature type="binding site" evidence="7">
    <location>
        <position position="112"/>
    </location>
    <ligand>
        <name>ATP</name>
        <dbReference type="ChEBI" id="CHEBI:30616"/>
    </ligand>
</feature>
<dbReference type="FunFam" id="3.40.50.11260:FF:000005">
    <property type="entry name" value="Heat shock protein 90"/>
    <property type="match status" value="1"/>
</dbReference>
<evidence type="ECO:0000256" key="1">
    <source>
        <dbReference type="ARBA" id="ARBA00008239"/>
    </source>
</evidence>
<proteinExistence type="inferred from homology"/>
<dbReference type="GO" id="GO:0016887">
    <property type="term" value="F:ATP hydrolysis activity"/>
    <property type="evidence" value="ECO:0007669"/>
    <property type="project" value="InterPro"/>
</dbReference>
<gene>
    <name evidence="10" type="ORF">O6P43_032859</name>
</gene>
<organism evidence="10 11">
    <name type="scientific">Quillaja saponaria</name>
    <name type="common">Soap bark tree</name>
    <dbReference type="NCBI Taxonomy" id="32244"/>
    <lineage>
        <taxon>Eukaryota</taxon>
        <taxon>Viridiplantae</taxon>
        <taxon>Streptophyta</taxon>
        <taxon>Embryophyta</taxon>
        <taxon>Tracheophyta</taxon>
        <taxon>Spermatophyta</taxon>
        <taxon>Magnoliopsida</taxon>
        <taxon>eudicotyledons</taxon>
        <taxon>Gunneridae</taxon>
        <taxon>Pentapetalae</taxon>
        <taxon>rosids</taxon>
        <taxon>fabids</taxon>
        <taxon>Fabales</taxon>
        <taxon>Quillajaceae</taxon>
        <taxon>Quillaja</taxon>
    </lineage>
</organism>
<sequence>MAPVLSRSMATASLTSLPSSSPSVVRNGQMVFNLRSAFVPRNCLTKGFSCSGLNWKLEKRVKRVSVRCEAVVAEKEDTDTSGETFEYQAEVSRLLDLIVHSLYSHKEVFLRELVSNASDALDKLRFLSVTEPSLLGDAGDLEIRIKSDPDNGTITITDTGIGMTKEELIDCLGTIAQSGTSKFLKAIKENKDIGADNGLIGQFGVGFYSAFLVAEKVVVSTKSPRSDKQYVWESVADSSSYAIREEIDSEKLLPRGTQITLYLRPDDKYEFSDPARVQGLVKNYSQFVSFPIYTWQEKSKTVEVEEEEEPKEGEEPKAEGETRKKKTTKTEKYWDWELANETKPLWMRNPKEVQKDEYQEFYKKAFNEFLDPLAYTHFTTQGEIEFRSVLYIPGMGPLNNEEVVNPKTKNIRLYVKRVFISDDFDGELFPRYLSFVKGVVDSDDLPLNVSREILQESRIVRIMRKRLVRKTFDMIQDISENENKEDYKKFWENFGRFLKLGCIEDSGNHKRITPLLRFYTSKSEEELKSLDDYVENMGENQNAIYYLATDSLKSAKTAPFLEKLLQKDIEVLYLIEPIDEVAIQNLQTYKEKKFVDISKEDLELGDEDEVKERETKQEYNLLCDWIKQQLGDKVAKVQVSKRLSSSPCVLVSGKFGWSANMERLMKAQTLGDTSSLEFMRGRRILEVNPDHPIIKDLNGACKNAPDSNDAKRAVDLLYDTALISSGFSPDSPAELGNKIYEMMALALGGRWGRAEEETEATVGAAKTDANTAEASEAEVVEPSEVRTESDSLDDQLVFLWFA</sequence>
<feature type="compositionally biased region" description="Basic and acidic residues" evidence="8">
    <location>
        <begin position="313"/>
        <end position="326"/>
    </location>
</feature>
<dbReference type="EMBL" id="JARAOO010000014">
    <property type="protein sequence ID" value="KAJ7943281.1"/>
    <property type="molecule type" value="Genomic_DNA"/>
</dbReference>
<dbReference type="Gene3D" id="1.20.120.790">
    <property type="entry name" value="Heat shock protein 90, C-terminal domain"/>
    <property type="match status" value="1"/>
</dbReference>
<name>A0AAD7KPI4_QUISA</name>